<gene>
    <name evidence="2" type="ORF">HaLaN_23220</name>
</gene>
<organism evidence="2 3">
    <name type="scientific">Haematococcus lacustris</name>
    <name type="common">Green alga</name>
    <name type="synonym">Haematococcus pluvialis</name>
    <dbReference type="NCBI Taxonomy" id="44745"/>
    <lineage>
        <taxon>Eukaryota</taxon>
        <taxon>Viridiplantae</taxon>
        <taxon>Chlorophyta</taxon>
        <taxon>core chlorophytes</taxon>
        <taxon>Chlorophyceae</taxon>
        <taxon>CS clade</taxon>
        <taxon>Chlamydomonadales</taxon>
        <taxon>Haematococcaceae</taxon>
        <taxon>Haematococcus</taxon>
    </lineage>
</organism>
<evidence type="ECO:0000313" key="3">
    <source>
        <dbReference type="Proteomes" id="UP000485058"/>
    </source>
</evidence>
<accession>A0A6A0A4A1</accession>
<keyword evidence="3" id="KW-1185">Reference proteome</keyword>
<dbReference type="EMBL" id="BLLF01002771">
    <property type="protein sequence ID" value="GFH25282.1"/>
    <property type="molecule type" value="Genomic_DNA"/>
</dbReference>
<reference evidence="2 3" key="1">
    <citation type="submission" date="2020-02" db="EMBL/GenBank/DDBJ databases">
        <title>Draft genome sequence of Haematococcus lacustris strain NIES-144.</title>
        <authorList>
            <person name="Morimoto D."/>
            <person name="Nakagawa S."/>
            <person name="Yoshida T."/>
            <person name="Sawayama S."/>
        </authorList>
    </citation>
    <scope>NUCLEOTIDE SEQUENCE [LARGE SCALE GENOMIC DNA]</scope>
    <source>
        <strain evidence="2 3">NIES-144</strain>
    </source>
</reference>
<evidence type="ECO:0000256" key="1">
    <source>
        <dbReference type="SAM" id="MobiDB-lite"/>
    </source>
</evidence>
<comment type="caution">
    <text evidence="2">The sequence shown here is derived from an EMBL/GenBank/DDBJ whole genome shotgun (WGS) entry which is preliminary data.</text>
</comment>
<evidence type="ECO:0000313" key="2">
    <source>
        <dbReference type="EMBL" id="GFH25282.1"/>
    </source>
</evidence>
<dbReference type="Proteomes" id="UP000485058">
    <property type="component" value="Unassembled WGS sequence"/>
</dbReference>
<feature type="region of interest" description="Disordered" evidence="1">
    <location>
        <begin position="73"/>
        <end position="95"/>
    </location>
</feature>
<name>A0A6A0A4A1_HAELA</name>
<feature type="compositionally biased region" description="Polar residues" evidence="1">
    <location>
        <begin position="79"/>
        <end position="88"/>
    </location>
</feature>
<protein>
    <submittedName>
        <fullName evidence="2">Uncharacterized protein</fullName>
    </submittedName>
</protein>
<sequence>MEATDSRNINANFETAGTMDAVSHCISQLPGRAARVTVKIGATTAFNKVAQGRGLPPKPHTGATAAGYLINRTPGSPACQLQPSLSTQPTPPFDP</sequence>
<dbReference type="AlphaFoldDB" id="A0A6A0A4A1"/>
<proteinExistence type="predicted"/>